<dbReference type="CDD" id="cd04301">
    <property type="entry name" value="NAT_SF"/>
    <property type="match status" value="1"/>
</dbReference>
<protein>
    <submittedName>
        <fullName evidence="4">GNAT superfamily N-acetyltransferase</fullName>
    </submittedName>
</protein>
<gene>
    <name evidence="4" type="ORF">HNR23_000847</name>
</gene>
<dbReference type="InterPro" id="IPR016181">
    <property type="entry name" value="Acyl_CoA_acyltransferase"/>
</dbReference>
<reference evidence="4 5" key="1">
    <citation type="submission" date="2020-08" db="EMBL/GenBank/DDBJ databases">
        <title>Sequencing the genomes of 1000 actinobacteria strains.</title>
        <authorList>
            <person name="Klenk H.-P."/>
        </authorList>
    </citation>
    <scope>NUCLEOTIDE SEQUENCE [LARGE SCALE GENOMIC DNA]</scope>
    <source>
        <strain evidence="4 5">DSM 46659</strain>
    </source>
</reference>
<keyword evidence="2" id="KW-0012">Acyltransferase</keyword>
<keyword evidence="1 4" id="KW-0808">Transferase</keyword>
<comment type="caution">
    <text evidence="4">The sequence shown here is derived from an EMBL/GenBank/DDBJ whole genome shotgun (WGS) entry which is preliminary data.</text>
</comment>
<dbReference type="InterPro" id="IPR000182">
    <property type="entry name" value="GNAT_dom"/>
</dbReference>
<dbReference type="GO" id="GO:0016747">
    <property type="term" value="F:acyltransferase activity, transferring groups other than amino-acyl groups"/>
    <property type="evidence" value="ECO:0007669"/>
    <property type="project" value="InterPro"/>
</dbReference>
<dbReference type="SUPFAM" id="SSF55729">
    <property type="entry name" value="Acyl-CoA N-acyltransferases (Nat)"/>
    <property type="match status" value="1"/>
</dbReference>
<accession>A0A7W9YEU7</accession>
<dbReference type="InterPro" id="IPR050832">
    <property type="entry name" value="Bact_Acetyltransf"/>
</dbReference>
<sequence length="163" mass="17114">MPSASIRLLHPADIPGAVAASRAADTMFAEAGLDLPEDDPREMLAHVETVLVAGTPVCGLAALTTLDGAAHLEQLAVHPDHGRRGVGSALLEAACAHARGAGRSAMTLTTFRDLPWNGPWYAERGFTELAPRDWGPQLAAQWRAEAGIRAAPRIAMLRPLGGS</sequence>
<evidence type="ECO:0000256" key="1">
    <source>
        <dbReference type="ARBA" id="ARBA00022679"/>
    </source>
</evidence>
<dbReference type="AlphaFoldDB" id="A0A7W9YEU7"/>
<name>A0A7W9YEU7_9ACTN</name>
<evidence type="ECO:0000256" key="2">
    <source>
        <dbReference type="ARBA" id="ARBA00023315"/>
    </source>
</evidence>
<dbReference type="Gene3D" id="3.40.630.30">
    <property type="match status" value="1"/>
</dbReference>
<evidence type="ECO:0000259" key="3">
    <source>
        <dbReference type="PROSITE" id="PS51186"/>
    </source>
</evidence>
<dbReference type="Pfam" id="PF13508">
    <property type="entry name" value="Acetyltransf_7"/>
    <property type="match status" value="1"/>
</dbReference>
<evidence type="ECO:0000313" key="5">
    <source>
        <dbReference type="Proteomes" id="UP000546642"/>
    </source>
</evidence>
<dbReference type="PANTHER" id="PTHR43877">
    <property type="entry name" value="AMINOALKYLPHOSPHONATE N-ACETYLTRANSFERASE-RELATED-RELATED"/>
    <property type="match status" value="1"/>
</dbReference>
<dbReference type="PROSITE" id="PS51186">
    <property type="entry name" value="GNAT"/>
    <property type="match status" value="1"/>
</dbReference>
<proteinExistence type="predicted"/>
<dbReference type="Proteomes" id="UP000546642">
    <property type="component" value="Unassembled WGS sequence"/>
</dbReference>
<dbReference type="EMBL" id="JACHDS010000001">
    <property type="protein sequence ID" value="MBB6170787.1"/>
    <property type="molecule type" value="Genomic_DNA"/>
</dbReference>
<dbReference type="PANTHER" id="PTHR43877:SF1">
    <property type="entry name" value="ACETYLTRANSFERASE"/>
    <property type="match status" value="1"/>
</dbReference>
<keyword evidence="5" id="KW-1185">Reference proteome</keyword>
<dbReference type="RefSeq" id="WP_184073703.1">
    <property type="nucleotide sequence ID" value="NZ_JACHDS010000001.1"/>
</dbReference>
<feature type="domain" description="N-acetyltransferase" evidence="3">
    <location>
        <begin position="4"/>
        <end position="145"/>
    </location>
</feature>
<evidence type="ECO:0000313" key="4">
    <source>
        <dbReference type="EMBL" id="MBB6170787.1"/>
    </source>
</evidence>
<organism evidence="4 5">
    <name type="scientific">Nocardiopsis mwathae</name>
    <dbReference type="NCBI Taxonomy" id="1472723"/>
    <lineage>
        <taxon>Bacteria</taxon>
        <taxon>Bacillati</taxon>
        <taxon>Actinomycetota</taxon>
        <taxon>Actinomycetes</taxon>
        <taxon>Streptosporangiales</taxon>
        <taxon>Nocardiopsidaceae</taxon>
        <taxon>Nocardiopsis</taxon>
    </lineage>
</organism>